<dbReference type="EMBL" id="AMQN01007564">
    <property type="status" value="NOT_ANNOTATED_CDS"/>
    <property type="molecule type" value="Genomic_DNA"/>
</dbReference>
<protein>
    <recommendedName>
        <fullName evidence="2">VWFA domain-containing protein</fullName>
    </recommendedName>
</protein>
<sequence length="138" mass="15331">QADITFVLDSSGSLKKEGWLRLLEFTKALINPLKIGRRGVQVSVISFGNRATIAFYLNEYTNKQDIFAAIDEIPWKDQETNTSGGIRTMHEQIFIPERGDRRGVPNIGIVLTDGESTRDQPLTIPEANKAKAKGKLSS</sequence>
<gene>
    <name evidence="3" type="ORF">CAPTEDRAFT_120208</name>
</gene>
<dbReference type="PROSITE" id="PS50234">
    <property type="entry name" value="VWFA"/>
    <property type="match status" value="1"/>
</dbReference>
<keyword evidence="5" id="KW-1185">Reference proteome</keyword>
<dbReference type="PANTHER" id="PTHR24020:SF84">
    <property type="entry name" value="VWFA DOMAIN-CONTAINING PROTEIN"/>
    <property type="match status" value="1"/>
</dbReference>
<dbReference type="InterPro" id="IPR002035">
    <property type="entry name" value="VWF_A"/>
</dbReference>
<dbReference type="SUPFAM" id="SSF53300">
    <property type="entry name" value="vWA-like"/>
    <property type="match status" value="1"/>
</dbReference>
<evidence type="ECO:0000313" key="4">
    <source>
        <dbReference type="EnsemblMetazoa" id="CapteP120208"/>
    </source>
</evidence>
<dbReference type="PRINTS" id="PR00453">
    <property type="entry name" value="VWFADOMAIN"/>
</dbReference>
<reference evidence="5" key="1">
    <citation type="submission" date="2012-12" db="EMBL/GenBank/DDBJ databases">
        <authorList>
            <person name="Hellsten U."/>
            <person name="Grimwood J."/>
            <person name="Chapman J.A."/>
            <person name="Shapiro H."/>
            <person name="Aerts A."/>
            <person name="Otillar R.P."/>
            <person name="Terry A.Y."/>
            <person name="Boore J.L."/>
            <person name="Simakov O."/>
            <person name="Marletaz F."/>
            <person name="Cho S.-J."/>
            <person name="Edsinger-Gonzales E."/>
            <person name="Havlak P."/>
            <person name="Kuo D.-H."/>
            <person name="Larsson T."/>
            <person name="Lv J."/>
            <person name="Arendt D."/>
            <person name="Savage R."/>
            <person name="Osoegawa K."/>
            <person name="de Jong P."/>
            <person name="Lindberg D.R."/>
            <person name="Seaver E.C."/>
            <person name="Weisblat D.A."/>
            <person name="Putnam N.H."/>
            <person name="Grigoriev I.V."/>
            <person name="Rokhsar D.S."/>
        </authorList>
    </citation>
    <scope>NUCLEOTIDE SEQUENCE</scope>
    <source>
        <strain evidence="5">I ESC-2004</strain>
    </source>
</reference>
<dbReference type="AlphaFoldDB" id="R7UIT8"/>
<evidence type="ECO:0000313" key="3">
    <source>
        <dbReference type="EMBL" id="ELU06075.1"/>
    </source>
</evidence>
<proteinExistence type="predicted"/>
<dbReference type="EnsemblMetazoa" id="CapteT120208">
    <property type="protein sequence ID" value="CapteP120208"/>
    <property type="gene ID" value="CapteG120208"/>
</dbReference>
<dbReference type="HOGENOM" id="CLU_008905_5_1_1"/>
<feature type="non-terminal residue" evidence="3">
    <location>
        <position position="1"/>
    </location>
</feature>
<feature type="domain" description="VWFA" evidence="2">
    <location>
        <begin position="3"/>
        <end position="138"/>
    </location>
</feature>
<organism evidence="3">
    <name type="scientific">Capitella teleta</name>
    <name type="common">Polychaete worm</name>
    <dbReference type="NCBI Taxonomy" id="283909"/>
    <lineage>
        <taxon>Eukaryota</taxon>
        <taxon>Metazoa</taxon>
        <taxon>Spiralia</taxon>
        <taxon>Lophotrochozoa</taxon>
        <taxon>Annelida</taxon>
        <taxon>Polychaeta</taxon>
        <taxon>Sedentaria</taxon>
        <taxon>Scolecida</taxon>
        <taxon>Capitellidae</taxon>
        <taxon>Capitella</taxon>
    </lineage>
</organism>
<evidence type="ECO:0000256" key="1">
    <source>
        <dbReference type="SAM" id="MobiDB-lite"/>
    </source>
</evidence>
<accession>R7UIT8</accession>
<evidence type="ECO:0000259" key="2">
    <source>
        <dbReference type="PROSITE" id="PS50234"/>
    </source>
</evidence>
<dbReference type="InterPro" id="IPR050525">
    <property type="entry name" value="ECM_Assembly_Org"/>
</dbReference>
<dbReference type="OMA" id="RIMHEEM"/>
<dbReference type="SMART" id="SM00327">
    <property type="entry name" value="VWA"/>
    <property type="match status" value="1"/>
</dbReference>
<dbReference type="OrthoDB" id="199024at2759"/>
<dbReference type="Gene3D" id="3.40.50.410">
    <property type="entry name" value="von Willebrand factor, type A domain"/>
    <property type="match status" value="1"/>
</dbReference>
<dbReference type="PANTHER" id="PTHR24020">
    <property type="entry name" value="COLLAGEN ALPHA"/>
    <property type="match status" value="1"/>
</dbReference>
<reference evidence="3 5" key="2">
    <citation type="journal article" date="2013" name="Nature">
        <title>Insights into bilaterian evolution from three spiralian genomes.</title>
        <authorList>
            <person name="Simakov O."/>
            <person name="Marletaz F."/>
            <person name="Cho S.J."/>
            <person name="Edsinger-Gonzales E."/>
            <person name="Havlak P."/>
            <person name="Hellsten U."/>
            <person name="Kuo D.H."/>
            <person name="Larsson T."/>
            <person name="Lv J."/>
            <person name="Arendt D."/>
            <person name="Savage R."/>
            <person name="Osoegawa K."/>
            <person name="de Jong P."/>
            <person name="Grimwood J."/>
            <person name="Chapman J.A."/>
            <person name="Shapiro H."/>
            <person name="Aerts A."/>
            <person name="Otillar R.P."/>
            <person name="Terry A.Y."/>
            <person name="Boore J.L."/>
            <person name="Grigoriev I.V."/>
            <person name="Lindberg D.R."/>
            <person name="Seaver E.C."/>
            <person name="Weisblat D.A."/>
            <person name="Putnam N.H."/>
            <person name="Rokhsar D.S."/>
        </authorList>
    </citation>
    <scope>NUCLEOTIDE SEQUENCE</scope>
    <source>
        <strain evidence="3 5">I ESC-2004</strain>
    </source>
</reference>
<reference evidence="4" key="3">
    <citation type="submission" date="2015-06" db="UniProtKB">
        <authorList>
            <consortium name="EnsemblMetazoa"/>
        </authorList>
    </citation>
    <scope>IDENTIFICATION</scope>
</reference>
<dbReference type="STRING" id="283909.R7UIT8"/>
<dbReference type="Proteomes" id="UP000014760">
    <property type="component" value="Unassembled WGS sequence"/>
</dbReference>
<feature type="region of interest" description="Disordered" evidence="1">
    <location>
        <begin position="116"/>
        <end position="138"/>
    </location>
</feature>
<dbReference type="CDD" id="cd01450">
    <property type="entry name" value="vWFA_subfamily_ECM"/>
    <property type="match status" value="1"/>
</dbReference>
<dbReference type="InterPro" id="IPR036465">
    <property type="entry name" value="vWFA_dom_sf"/>
</dbReference>
<dbReference type="Pfam" id="PF00092">
    <property type="entry name" value="VWA"/>
    <property type="match status" value="1"/>
</dbReference>
<dbReference type="EMBL" id="KB300950">
    <property type="protein sequence ID" value="ELU06075.1"/>
    <property type="molecule type" value="Genomic_DNA"/>
</dbReference>
<evidence type="ECO:0000313" key="5">
    <source>
        <dbReference type="Proteomes" id="UP000014760"/>
    </source>
</evidence>
<name>R7UIT8_CAPTE</name>